<keyword evidence="2 8" id="KW-0812">Transmembrane</keyword>
<feature type="signal peptide" evidence="9">
    <location>
        <begin position="1"/>
        <end position="20"/>
    </location>
</feature>
<dbReference type="EMBL" id="SRMA01027139">
    <property type="protein sequence ID" value="TRY59217.1"/>
    <property type="molecule type" value="Genomic_DNA"/>
</dbReference>
<keyword evidence="4 8" id="KW-1133">Transmembrane helix</keyword>
<dbReference type="PROSITE" id="PS50853">
    <property type="entry name" value="FN3"/>
    <property type="match status" value="2"/>
</dbReference>
<feature type="transmembrane region" description="Helical" evidence="8">
    <location>
        <begin position="413"/>
        <end position="435"/>
    </location>
</feature>
<dbReference type="Pfam" id="PF09067">
    <property type="entry name" value="EpoR_lig-bind"/>
    <property type="match status" value="1"/>
</dbReference>
<dbReference type="PANTHER" id="PTHR23037">
    <property type="entry name" value="CYTOKINE RECEPTOR"/>
    <property type="match status" value="1"/>
</dbReference>
<evidence type="ECO:0000256" key="3">
    <source>
        <dbReference type="ARBA" id="ARBA00022729"/>
    </source>
</evidence>
<dbReference type="SMART" id="SM00060">
    <property type="entry name" value="FN3"/>
    <property type="match status" value="3"/>
</dbReference>
<feature type="domain" description="Fibronectin type-III" evidence="10">
    <location>
        <begin position="129"/>
        <end position="217"/>
    </location>
</feature>
<keyword evidence="3 9" id="KW-0732">Signal</keyword>
<dbReference type="GO" id="GO:0009897">
    <property type="term" value="C:external side of plasma membrane"/>
    <property type="evidence" value="ECO:0007669"/>
    <property type="project" value="TreeGrafter"/>
</dbReference>
<protein>
    <recommendedName>
        <fullName evidence="10">Fibronectin type-III domain-containing protein</fullName>
    </recommendedName>
</protein>
<sequence>MMEVVLTLWILTCLMKQVHSEPHLSEQELELSDEDPKCFSRNETDFTCFWEAPVGKSFEFRYISDESTAEKGCHLKQQHFKEKTLHICSFPPSDVFLFAETHLRVIERDSNKTMYSRVVSVEDQLLLPPPSNISLNPTGDVGQMLVEWSTTNNIYEMQYSVKNISSLVRPVSQNSHKLVSLEPGENCTVQIRAKPRGDFQRFWSAWSNPVTAMVPQNADDIEMRCHTPDLNQILCNWKEDLYDDSRYNFHYRLSNRSSWTSWKLCSRINTSFHQCVLHGKESNVYQFYLSTGKPPFGRTFYAETFSVQKKIQTKPPEGLKPQHEDGRLCLTWNSPLLKISPHLKYQIRYQSLEESEWKDFTAPSLKTKTCLDVHKSSQYTMQVRALPNGYVYDGDWSDWSKPVTAVLRFNKEWVLFVCVPAALLIIALTIIAFFLRYFRRVKKSLWPSVPDLNKVLENMLMDINGPHWESTFNIKQCDEDTATSAVEILPKDFVVKPSKMSTCSLLMECNEKTGENFRENLEMGQDYVILSNDTIPCHTGNDYVYDDALTQLATENTQRCLSSTSTTITECSTNILNLSYLLLTKCSELGEDHSACCQ</sequence>
<dbReference type="InterPro" id="IPR015152">
    <property type="entry name" value="Growth/epo_recpt_lig-bind"/>
</dbReference>
<name>A0A553N1B2_9TELE</name>
<dbReference type="STRING" id="623744.A0A553N1B2"/>
<keyword evidence="7" id="KW-0325">Glycoprotein</keyword>
<evidence type="ECO:0000256" key="6">
    <source>
        <dbReference type="ARBA" id="ARBA00023170"/>
    </source>
</evidence>
<evidence type="ECO:0000313" key="12">
    <source>
        <dbReference type="Proteomes" id="UP000316079"/>
    </source>
</evidence>
<accession>A0A553N1B2</accession>
<evidence type="ECO:0000256" key="1">
    <source>
        <dbReference type="ARBA" id="ARBA00004479"/>
    </source>
</evidence>
<feature type="chain" id="PRO_5022125952" description="Fibronectin type-III domain-containing protein" evidence="9">
    <location>
        <begin position="21"/>
        <end position="598"/>
    </location>
</feature>
<comment type="caution">
    <text evidence="11">The sequence shown here is derived from an EMBL/GenBank/DDBJ whole genome shotgun (WGS) entry which is preliminary data.</text>
</comment>
<evidence type="ECO:0000256" key="8">
    <source>
        <dbReference type="SAM" id="Phobius"/>
    </source>
</evidence>
<gene>
    <name evidence="11" type="ORF">DNTS_014614</name>
</gene>
<evidence type="ECO:0000256" key="5">
    <source>
        <dbReference type="ARBA" id="ARBA00023136"/>
    </source>
</evidence>
<dbReference type="GO" id="GO:0004896">
    <property type="term" value="F:cytokine receptor activity"/>
    <property type="evidence" value="ECO:0007669"/>
    <property type="project" value="TreeGrafter"/>
</dbReference>
<dbReference type="Gene3D" id="2.60.40.10">
    <property type="entry name" value="Immunoglobulins"/>
    <property type="match status" value="4"/>
</dbReference>
<reference evidence="11 12" key="1">
    <citation type="journal article" date="2019" name="Sci. Data">
        <title>Hybrid genome assembly and annotation of Danionella translucida.</title>
        <authorList>
            <person name="Kadobianskyi M."/>
            <person name="Schulze L."/>
            <person name="Schuelke M."/>
            <person name="Judkewitz B."/>
        </authorList>
    </citation>
    <scope>NUCLEOTIDE SEQUENCE [LARGE SCALE GENOMIC DNA]</scope>
    <source>
        <strain evidence="11 12">Bolton</strain>
    </source>
</reference>
<dbReference type="SUPFAM" id="SSF49265">
    <property type="entry name" value="Fibronectin type III"/>
    <property type="match status" value="4"/>
</dbReference>
<evidence type="ECO:0000256" key="2">
    <source>
        <dbReference type="ARBA" id="ARBA00022692"/>
    </source>
</evidence>
<evidence type="ECO:0000259" key="10">
    <source>
        <dbReference type="PROSITE" id="PS50853"/>
    </source>
</evidence>
<evidence type="ECO:0000256" key="7">
    <source>
        <dbReference type="ARBA" id="ARBA00023180"/>
    </source>
</evidence>
<evidence type="ECO:0000256" key="9">
    <source>
        <dbReference type="SAM" id="SignalP"/>
    </source>
</evidence>
<evidence type="ECO:0000256" key="4">
    <source>
        <dbReference type="ARBA" id="ARBA00022989"/>
    </source>
</evidence>
<feature type="domain" description="Fibronectin type-III" evidence="10">
    <location>
        <begin position="315"/>
        <end position="409"/>
    </location>
</feature>
<keyword evidence="12" id="KW-1185">Reference proteome</keyword>
<dbReference type="InterPro" id="IPR036116">
    <property type="entry name" value="FN3_sf"/>
</dbReference>
<organism evidence="11 12">
    <name type="scientific">Danionella cerebrum</name>
    <dbReference type="NCBI Taxonomy" id="2873325"/>
    <lineage>
        <taxon>Eukaryota</taxon>
        <taxon>Metazoa</taxon>
        <taxon>Chordata</taxon>
        <taxon>Craniata</taxon>
        <taxon>Vertebrata</taxon>
        <taxon>Euteleostomi</taxon>
        <taxon>Actinopterygii</taxon>
        <taxon>Neopterygii</taxon>
        <taxon>Teleostei</taxon>
        <taxon>Ostariophysi</taxon>
        <taxon>Cypriniformes</taxon>
        <taxon>Danionidae</taxon>
        <taxon>Danioninae</taxon>
        <taxon>Danionella</taxon>
    </lineage>
</organism>
<proteinExistence type="predicted"/>
<dbReference type="InterPro" id="IPR013783">
    <property type="entry name" value="Ig-like_fold"/>
</dbReference>
<evidence type="ECO:0000313" key="11">
    <source>
        <dbReference type="EMBL" id="TRY59217.1"/>
    </source>
</evidence>
<comment type="subcellular location">
    <subcellularLocation>
        <location evidence="1">Membrane</location>
        <topology evidence="1">Single-pass type I membrane protein</topology>
    </subcellularLocation>
</comment>
<dbReference type="Proteomes" id="UP000316079">
    <property type="component" value="Unassembled WGS sequence"/>
</dbReference>
<keyword evidence="6" id="KW-0675">Receptor</keyword>
<dbReference type="AlphaFoldDB" id="A0A553N1B2"/>
<dbReference type="CDD" id="cd00063">
    <property type="entry name" value="FN3"/>
    <property type="match status" value="2"/>
</dbReference>
<dbReference type="PANTHER" id="PTHR23037:SF34">
    <property type="entry name" value="THROMBOPOIETIN RECEPTOR ISOFORM X1"/>
    <property type="match status" value="1"/>
</dbReference>
<keyword evidence="5 8" id="KW-0472">Membrane</keyword>
<dbReference type="InterPro" id="IPR003961">
    <property type="entry name" value="FN3_dom"/>
</dbReference>
<dbReference type="OrthoDB" id="8608526at2759"/>